<keyword evidence="2" id="KW-0378">Hydrolase</keyword>
<dbReference type="AlphaFoldDB" id="A0A543HWH2"/>
<dbReference type="EMBL" id="VFPM01000002">
    <property type="protein sequence ID" value="TQM62640.1"/>
    <property type="molecule type" value="Genomic_DNA"/>
</dbReference>
<protein>
    <submittedName>
        <fullName evidence="4">Ribonuclease T1</fullName>
    </submittedName>
</protein>
<dbReference type="InterPro" id="IPR000026">
    <property type="entry name" value="N1-like"/>
</dbReference>
<comment type="caution">
    <text evidence="4">The sequence shown here is derived from an EMBL/GenBank/DDBJ whole genome shotgun (WGS) entry which is preliminary data.</text>
</comment>
<reference evidence="4 5" key="1">
    <citation type="submission" date="2019-06" db="EMBL/GenBank/DDBJ databases">
        <title>Genome sequencing of plant associated microbes to promote plant fitness in Sorghum bicolor and Oryza sativa.</title>
        <authorList>
            <person name="Coleman-Derr D."/>
        </authorList>
    </citation>
    <scope>NUCLEOTIDE SEQUENCE [LARGE SCALE GENOMIC DNA]</scope>
    <source>
        <strain evidence="4 5">KV-663</strain>
    </source>
</reference>
<feature type="region of interest" description="Disordered" evidence="3">
    <location>
        <begin position="31"/>
        <end position="63"/>
    </location>
</feature>
<dbReference type="OrthoDB" id="5326845at2"/>
<gene>
    <name evidence="4" type="ORF">FBY41_2677</name>
</gene>
<dbReference type="RefSeq" id="WP_141844695.1">
    <property type="nucleotide sequence ID" value="NZ_VFPM01000002.1"/>
</dbReference>
<sequence length="160" mass="16891">MNSLRSRPILLGVLVAVLVVLTWLVVQAARGGPASDASPTPVGVTITTTTPGSSDTPGGATDPVSGLPWIAASALPPEARATLALIRAGGPYPYPRSDNQTFANRERLLPAEPRGYYKEFTVITPGSGDRGARRIITGSQGERYWTADHYASFSRIEEGA</sequence>
<dbReference type="SUPFAM" id="SSF53933">
    <property type="entry name" value="Microbial ribonucleases"/>
    <property type="match status" value="1"/>
</dbReference>
<dbReference type="Pfam" id="PF00545">
    <property type="entry name" value="Ribonuclease"/>
    <property type="match status" value="1"/>
</dbReference>
<evidence type="ECO:0000256" key="3">
    <source>
        <dbReference type="SAM" id="MobiDB-lite"/>
    </source>
</evidence>
<evidence type="ECO:0000256" key="2">
    <source>
        <dbReference type="ARBA" id="ARBA00022801"/>
    </source>
</evidence>
<organism evidence="4 5">
    <name type="scientific">Humibacillus xanthopallidus</name>
    <dbReference type="NCBI Taxonomy" id="412689"/>
    <lineage>
        <taxon>Bacteria</taxon>
        <taxon>Bacillati</taxon>
        <taxon>Actinomycetota</taxon>
        <taxon>Actinomycetes</taxon>
        <taxon>Micrococcales</taxon>
        <taxon>Intrasporangiaceae</taxon>
        <taxon>Humibacillus</taxon>
    </lineage>
</organism>
<dbReference type="Gene3D" id="3.10.450.30">
    <property type="entry name" value="Microbial ribonucleases"/>
    <property type="match status" value="1"/>
</dbReference>
<feature type="compositionally biased region" description="Low complexity" evidence="3">
    <location>
        <begin position="38"/>
        <end position="61"/>
    </location>
</feature>
<keyword evidence="5" id="KW-1185">Reference proteome</keyword>
<evidence type="ECO:0000313" key="4">
    <source>
        <dbReference type="EMBL" id="TQM62640.1"/>
    </source>
</evidence>
<dbReference type="InterPro" id="IPR016191">
    <property type="entry name" value="Ribonuclease/ribotoxin"/>
</dbReference>
<name>A0A543HWH2_9MICO</name>
<dbReference type="GO" id="GO:0003723">
    <property type="term" value="F:RNA binding"/>
    <property type="evidence" value="ECO:0007669"/>
    <property type="project" value="InterPro"/>
</dbReference>
<evidence type="ECO:0000313" key="5">
    <source>
        <dbReference type="Proteomes" id="UP000316747"/>
    </source>
</evidence>
<proteinExistence type="predicted"/>
<evidence type="ECO:0000256" key="1">
    <source>
        <dbReference type="ARBA" id="ARBA00022722"/>
    </source>
</evidence>
<dbReference type="GO" id="GO:0004521">
    <property type="term" value="F:RNA endonuclease activity"/>
    <property type="evidence" value="ECO:0007669"/>
    <property type="project" value="InterPro"/>
</dbReference>
<dbReference type="Proteomes" id="UP000316747">
    <property type="component" value="Unassembled WGS sequence"/>
</dbReference>
<accession>A0A543HWH2</accession>
<dbReference type="GO" id="GO:0016787">
    <property type="term" value="F:hydrolase activity"/>
    <property type="evidence" value="ECO:0007669"/>
    <property type="project" value="UniProtKB-KW"/>
</dbReference>
<keyword evidence="1" id="KW-0540">Nuclease</keyword>